<dbReference type="PANTHER" id="PTHR31017:SF1">
    <property type="entry name" value="LATE SECRETORY PATHWAY PROTEIN AVL9 HOMOLOG"/>
    <property type="match status" value="1"/>
</dbReference>
<feature type="domain" description="UDENN" evidence="3">
    <location>
        <begin position="5"/>
        <end position="435"/>
    </location>
</feature>
<proteinExistence type="inferred from homology"/>
<dbReference type="OrthoDB" id="26278at2759"/>
<dbReference type="PANTHER" id="PTHR31017">
    <property type="entry name" value="LATE SECRETORY PATHWAY PROTEIN AVL9-RELATED"/>
    <property type="match status" value="1"/>
</dbReference>
<dbReference type="PROSITE" id="PS50211">
    <property type="entry name" value="DENN"/>
    <property type="match status" value="1"/>
</dbReference>
<sequence length="575" mass="64645">MASAGQDNDANFDNSIILGVVVVDFIEYAYPRELESNEELGTQLPFMALPDGSHMSDEDYSYFHLLCRSLRPSTIFGISCNRQIQADDLINKGSDVKRSMVQKAIVILAMQPIFGPLRTKLGMVTRAFFAQRDLNNVKLLEEFYETLESGVHRSPAKDKSISSDEDGNTLYMGTSIRECVHKWRFRTLMLLKLILLQKRIMVYGYPVEHLCTLQYSLVSLIPALLPHLQDAAAPELNTLSRDRVKAESLRMSDRDSLLAYMGLPLPLFSHDAFFQPYCPLQQIDNLRCKTWLIGTTNQIFKHQKTSQPDVIVDLYKMQLSFLDPTLHNLVSLTPADRKWMDDVINVVQSTWNSADPAQPVQMQYKGSDDYLRARFEEYVFGLLSTAKYCELHPSAGEASSLLSFGSDFVEAFRQTSVFQTWHQFTDETLCELIPGQHPCSGKTTVLSDVAIRLQAGINDLNLEENLGPTRERIGAAWQAGSASLLRAAHTWRQDLGRMTASYSRNDTESGESTPKLSNALSAWQATSSQGAAALSQFGSYLSSKQREWYGSFTKSSDKNDDSMAAENKESPQKHT</sequence>
<accession>A0A3G2S4S4</accession>
<protein>
    <submittedName>
        <fullName evidence="4">Late secretory pathway protein AVL9</fullName>
    </submittedName>
</protein>
<dbReference type="Pfam" id="PF09794">
    <property type="entry name" value="Avl9"/>
    <property type="match status" value="1"/>
</dbReference>
<evidence type="ECO:0000313" key="5">
    <source>
        <dbReference type="Proteomes" id="UP000269793"/>
    </source>
</evidence>
<evidence type="ECO:0000256" key="1">
    <source>
        <dbReference type="ARBA" id="ARBA00038178"/>
    </source>
</evidence>
<feature type="region of interest" description="Disordered" evidence="2">
    <location>
        <begin position="551"/>
        <end position="575"/>
    </location>
</feature>
<evidence type="ECO:0000256" key="2">
    <source>
        <dbReference type="SAM" id="MobiDB-lite"/>
    </source>
</evidence>
<keyword evidence="5" id="KW-1185">Reference proteome</keyword>
<dbReference type="AlphaFoldDB" id="A0A3G2S4S4"/>
<feature type="compositionally biased region" description="Basic and acidic residues" evidence="2">
    <location>
        <begin position="555"/>
        <end position="575"/>
    </location>
</feature>
<dbReference type="InterPro" id="IPR037516">
    <property type="entry name" value="Tripartite_DENN"/>
</dbReference>
<comment type="similarity">
    <text evidence="1">Belongs to the AVL9 family.</text>
</comment>
<reference evidence="4 5" key="1">
    <citation type="submission" date="2018-10" db="EMBL/GenBank/DDBJ databases">
        <title>Complete genome sequence of Malassezia restricta CBS 7877.</title>
        <authorList>
            <person name="Morand S.C."/>
            <person name="Bertignac M."/>
            <person name="Iltis A."/>
            <person name="Kolder I."/>
            <person name="Pirovano W."/>
            <person name="Jourdain R."/>
            <person name="Clavaud C."/>
        </authorList>
    </citation>
    <scope>NUCLEOTIDE SEQUENCE [LARGE SCALE GENOMIC DNA]</scope>
    <source>
        <strain evidence="4 5">CBS 7877</strain>
    </source>
</reference>
<evidence type="ECO:0000313" key="4">
    <source>
        <dbReference type="EMBL" id="AYO43103.1"/>
    </source>
</evidence>
<dbReference type="InterPro" id="IPR018307">
    <property type="entry name" value="ABL9/DENND6_dom"/>
</dbReference>
<name>A0A3G2S4S4_MALR7</name>
<evidence type="ECO:0000259" key="3">
    <source>
        <dbReference type="PROSITE" id="PS50211"/>
    </source>
</evidence>
<dbReference type="VEuPathDB" id="FungiDB:DNF11_2153"/>
<dbReference type="GO" id="GO:0005737">
    <property type="term" value="C:cytoplasm"/>
    <property type="evidence" value="ECO:0007669"/>
    <property type="project" value="TreeGrafter"/>
</dbReference>
<dbReference type="EMBL" id="CP033150">
    <property type="protein sequence ID" value="AYO43103.1"/>
    <property type="molecule type" value="Genomic_DNA"/>
</dbReference>
<gene>
    <name evidence="4" type="primary">AVL9</name>
    <name evidence="4" type="ORF">DNF11_2153</name>
</gene>
<dbReference type="InterPro" id="IPR051731">
    <property type="entry name" value="DENND11/AVL9_GEFs"/>
</dbReference>
<organism evidence="4 5">
    <name type="scientific">Malassezia restricta (strain ATCC 96810 / NBRC 103918 / CBS 7877)</name>
    <name type="common">Seborrheic dermatitis infection agent</name>
    <dbReference type="NCBI Taxonomy" id="425264"/>
    <lineage>
        <taxon>Eukaryota</taxon>
        <taxon>Fungi</taxon>
        <taxon>Dikarya</taxon>
        <taxon>Basidiomycota</taxon>
        <taxon>Ustilaginomycotina</taxon>
        <taxon>Malasseziomycetes</taxon>
        <taxon>Malasseziales</taxon>
        <taxon>Malasseziaceae</taxon>
        <taxon>Malassezia</taxon>
    </lineage>
</organism>
<dbReference type="Proteomes" id="UP000269793">
    <property type="component" value="Chromosome III"/>
</dbReference>